<dbReference type="InterPro" id="IPR001650">
    <property type="entry name" value="Helicase_C-like"/>
</dbReference>
<dbReference type="Pfam" id="PF00270">
    <property type="entry name" value="DEAD"/>
    <property type="match status" value="1"/>
</dbReference>
<keyword evidence="3" id="KW-0547">Nucleotide-binding</keyword>
<sequence length="1149" mass="127899">MRANSNGNIKNENYQVQLNWFNSCIKPKILTPYSYQPVRERPMRPSSSSSAAPAVGATNPPNTRPTQTISSSTAPHGASNGISTNSNNVHSSNYDRPSNNLNYNSSSTANYTNNASNSGSVYNNSTTRSTFSSSTSNYNTANSYTNHNSHSNSTTFEGNSSVRASSSAGVKRRADDDADDMIDLTCSQPKRSKNGSNSTTQPQDTFELPREAFLNEYEADFIDDSDLPNQDFDDDADYEDMLAQEDMAWANNNTVENESDFFPIDENEILDLDHIATSSSHPPMEMQLQSTREELEMIMDTLKQKQNEINNSIVEGISRNASVAEQKELMDERAELVQEISDLQTRIDNLSAGTLQTETESVDNYNVHLVISDDEEYAGESGTVEVSPFFSNAPTTSATRASAETIPAVANDVQPAVPPQPTYPWSRDVKKALIQTFKLSEFRPNQLEAINTTLKGDDVFVLMPTGGGKSLCYQLPAIIQRFERQGVTFVVSPLLSLMEDQVEQLVGKGIAATKLNSSVDAAHRKWVYSDLNQPTPATHLVYITPELLTKSDQLRNTLDRLDQRNRLARFVIDEAHCVSQWGHDFRPDYKLLGSLKNSYPNVPIMALTATANEAVQKDVLHNLKMPSCKVLKQSFNRKNLTYQIVPKKNSTILAEMKLFINSFPPSQSGIIYCCTRSDCETVAQKLRSEHGLSVKHYHAGLAPAERSIIQREWQTNDIQVIVATIAFGMGIDKPDVRFVIHYSVPSSLEGYYQETGRAGRDGLPATCRLYYNFADTKTHNFLIQKGEGNWQQKQRQRDNLNTMIRYCENDIDCRRKQIMGYFGERFDPMDCQRMCDNCVKRMTTTTVMKDRSEQAKILLKIIKAVNPDPITIAQTIDIYRGSKSKRLLEQGRDRIIGYGLGSKETRHEVDRLLKNMVHEDILQQKSECNAAGYPSTQIVLGNKADAVLNGTQKLLLSFTTENLSPIVHSSVSNSSRPTIPSSRTGSGFVSAGSMVNRPTASTAQGRIPGRRVLPVVNSRAMSTMSKPATTISSIRRATPSTSNNTPSPANHSRTSSPIPIIRSAADKASEECLKELQAMRQRIQARKNIRNPGSVLTDTGLKSIAKKLPVTDRELMLVTNMKEEAYKNYGKPFLEISKKYFAAKNNNKA</sequence>
<dbReference type="InterPro" id="IPR044876">
    <property type="entry name" value="HRDC_dom_sf"/>
</dbReference>
<comment type="caution">
    <text evidence="17">The sequence shown here is derived from an EMBL/GenBank/DDBJ whole genome shotgun (WGS) entry which is preliminary data.</text>
</comment>
<protein>
    <recommendedName>
        <fullName evidence="11">DNA 3'-5' helicase</fullName>
        <ecNumber evidence="11">5.6.2.4</ecNumber>
    </recommendedName>
</protein>
<keyword evidence="5" id="KW-0347">Helicase</keyword>
<dbReference type="PROSITE" id="PS51194">
    <property type="entry name" value="HELICASE_CTER"/>
    <property type="match status" value="1"/>
</dbReference>
<dbReference type="InterPro" id="IPR018982">
    <property type="entry name" value="RQC_domain"/>
</dbReference>
<dbReference type="InterPro" id="IPR011545">
    <property type="entry name" value="DEAD/DEAH_box_helicase_dom"/>
</dbReference>
<dbReference type="Proteomes" id="UP001304243">
    <property type="component" value="Unassembled WGS sequence"/>
</dbReference>
<name>A0AAN7D4N5_9FUNG</name>
<dbReference type="GO" id="GO:0009378">
    <property type="term" value="F:four-way junction helicase activity"/>
    <property type="evidence" value="ECO:0007669"/>
    <property type="project" value="TreeGrafter"/>
</dbReference>
<dbReference type="RefSeq" id="XP_064676900.1">
    <property type="nucleotide sequence ID" value="XM_064825682.1"/>
</dbReference>
<dbReference type="GO" id="GO:0000724">
    <property type="term" value="P:double-strand break repair via homologous recombination"/>
    <property type="evidence" value="ECO:0007669"/>
    <property type="project" value="TreeGrafter"/>
</dbReference>
<feature type="compositionally biased region" description="Polar residues" evidence="13">
    <location>
        <begin position="59"/>
        <end position="97"/>
    </location>
</feature>
<keyword evidence="7" id="KW-0238">DNA-binding</keyword>
<dbReference type="NCBIfam" id="TIGR00614">
    <property type="entry name" value="recQ_fam"/>
    <property type="match status" value="1"/>
</dbReference>
<feature type="compositionally biased region" description="Polar residues" evidence="13">
    <location>
        <begin position="185"/>
        <end position="204"/>
    </location>
</feature>
<feature type="compositionally biased region" description="Polar residues" evidence="13">
    <location>
        <begin position="976"/>
        <end position="987"/>
    </location>
</feature>
<dbReference type="InterPro" id="IPR010997">
    <property type="entry name" value="HRDC-like_sf"/>
</dbReference>
<evidence type="ECO:0000313" key="18">
    <source>
        <dbReference type="Proteomes" id="UP001304243"/>
    </source>
</evidence>
<dbReference type="SUPFAM" id="SSF52540">
    <property type="entry name" value="P-loop containing nucleoside triphosphate hydrolases"/>
    <property type="match status" value="2"/>
</dbReference>
<reference evidence="17 18" key="1">
    <citation type="submission" date="2022-11" db="EMBL/GenBank/DDBJ databases">
        <title>Mucor velutinosus strain NIH1002 WGS.</title>
        <authorList>
            <person name="Subramanian P."/>
            <person name="Mullikin J.C."/>
            <person name="Segre J.A."/>
            <person name="Zelazny A.M."/>
        </authorList>
    </citation>
    <scope>NUCLEOTIDE SEQUENCE [LARGE SCALE GENOMIC DNA]</scope>
    <source>
        <strain evidence="17 18">NIH1002</strain>
    </source>
</reference>
<proteinExistence type="inferred from homology"/>
<keyword evidence="6" id="KW-0067">ATP-binding</keyword>
<dbReference type="GO" id="GO:0031573">
    <property type="term" value="P:mitotic intra-S DNA damage checkpoint signaling"/>
    <property type="evidence" value="ECO:0007669"/>
    <property type="project" value="UniProtKB-ARBA"/>
</dbReference>
<keyword evidence="18" id="KW-1185">Reference proteome</keyword>
<dbReference type="PROSITE" id="PS51192">
    <property type="entry name" value="HELICASE_ATP_BIND_1"/>
    <property type="match status" value="1"/>
</dbReference>
<dbReference type="GeneID" id="89950093"/>
<dbReference type="PROSITE" id="PS50967">
    <property type="entry name" value="HRDC"/>
    <property type="match status" value="1"/>
</dbReference>
<dbReference type="GO" id="GO:0003677">
    <property type="term" value="F:DNA binding"/>
    <property type="evidence" value="ECO:0007669"/>
    <property type="project" value="UniProtKB-KW"/>
</dbReference>
<dbReference type="Pfam" id="PF00570">
    <property type="entry name" value="HRDC"/>
    <property type="match status" value="1"/>
</dbReference>
<dbReference type="SMART" id="SM00487">
    <property type="entry name" value="DEXDc"/>
    <property type="match status" value="1"/>
</dbReference>
<dbReference type="Pfam" id="PF00271">
    <property type="entry name" value="Helicase_C"/>
    <property type="match status" value="1"/>
</dbReference>
<evidence type="ECO:0000256" key="8">
    <source>
        <dbReference type="ARBA" id="ARBA00023235"/>
    </source>
</evidence>
<keyword evidence="8" id="KW-0413">Isomerase</keyword>
<evidence type="ECO:0000256" key="9">
    <source>
        <dbReference type="ARBA" id="ARBA00023242"/>
    </source>
</evidence>
<dbReference type="SMART" id="SM00956">
    <property type="entry name" value="RQC"/>
    <property type="match status" value="1"/>
</dbReference>
<dbReference type="InterPro" id="IPR032284">
    <property type="entry name" value="RecQ_Zn-bd"/>
</dbReference>
<evidence type="ECO:0000256" key="5">
    <source>
        <dbReference type="ARBA" id="ARBA00022806"/>
    </source>
</evidence>
<feature type="domain" description="Helicase C-terminal" evidence="16">
    <location>
        <begin position="655"/>
        <end position="801"/>
    </location>
</feature>
<dbReference type="FunFam" id="3.40.50.300:FF:000296">
    <property type="entry name" value="ATP-dependent DNA helicase RecQ"/>
    <property type="match status" value="1"/>
</dbReference>
<dbReference type="GO" id="GO:0016787">
    <property type="term" value="F:hydrolase activity"/>
    <property type="evidence" value="ECO:0007669"/>
    <property type="project" value="UniProtKB-KW"/>
</dbReference>
<comment type="subcellular location">
    <subcellularLocation>
        <location evidence="1">Nucleus</location>
    </subcellularLocation>
</comment>
<evidence type="ECO:0000256" key="11">
    <source>
        <dbReference type="ARBA" id="ARBA00034808"/>
    </source>
</evidence>
<dbReference type="GO" id="GO:0005634">
    <property type="term" value="C:nucleus"/>
    <property type="evidence" value="ECO:0007669"/>
    <property type="project" value="UniProtKB-SubCell"/>
</dbReference>
<evidence type="ECO:0000256" key="3">
    <source>
        <dbReference type="ARBA" id="ARBA00022741"/>
    </source>
</evidence>
<comment type="catalytic activity">
    <reaction evidence="10">
        <text>Couples ATP hydrolysis with the unwinding of duplex DNA by translocating in the 3'-5' direction.</text>
        <dbReference type="EC" id="5.6.2.4"/>
    </reaction>
</comment>
<dbReference type="GO" id="GO:0006260">
    <property type="term" value="P:DNA replication"/>
    <property type="evidence" value="ECO:0007669"/>
    <property type="project" value="InterPro"/>
</dbReference>
<dbReference type="InterPro" id="IPR036388">
    <property type="entry name" value="WH-like_DNA-bd_sf"/>
</dbReference>
<feature type="compositionally biased region" description="Polar residues" evidence="13">
    <location>
        <begin position="157"/>
        <end position="168"/>
    </location>
</feature>
<dbReference type="CDD" id="cd18794">
    <property type="entry name" value="SF2_C_RecQ"/>
    <property type="match status" value="1"/>
</dbReference>
<accession>A0AAN7D4N5</accession>
<feature type="compositionally biased region" description="Low complexity" evidence="13">
    <location>
        <begin position="45"/>
        <end position="54"/>
    </location>
</feature>
<dbReference type="PROSITE" id="PS00690">
    <property type="entry name" value="DEAH_ATP_HELICASE"/>
    <property type="match status" value="1"/>
</dbReference>
<feature type="region of interest" description="Disordered" evidence="13">
    <location>
        <begin position="969"/>
        <end position="991"/>
    </location>
</feature>
<evidence type="ECO:0000259" key="16">
    <source>
        <dbReference type="PROSITE" id="PS51194"/>
    </source>
</evidence>
<evidence type="ECO:0000256" key="1">
    <source>
        <dbReference type="ARBA" id="ARBA00004123"/>
    </source>
</evidence>
<dbReference type="Pfam" id="PF16124">
    <property type="entry name" value="RecQ_Zn_bind"/>
    <property type="match status" value="1"/>
</dbReference>
<dbReference type="GO" id="GO:0005737">
    <property type="term" value="C:cytoplasm"/>
    <property type="evidence" value="ECO:0007669"/>
    <property type="project" value="TreeGrafter"/>
</dbReference>
<evidence type="ECO:0000256" key="4">
    <source>
        <dbReference type="ARBA" id="ARBA00022801"/>
    </source>
</evidence>
<dbReference type="Gene3D" id="1.10.10.10">
    <property type="entry name" value="Winged helix-like DNA-binding domain superfamily/Winged helix DNA-binding domain"/>
    <property type="match status" value="1"/>
</dbReference>
<dbReference type="Gene3D" id="3.40.50.300">
    <property type="entry name" value="P-loop containing nucleotide triphosphate hydrolases"/>
    <property type="match status" value="2"/>
</dbReference>
<keyword evidence="12" id="KW-0175">Coiled coil</keyword>
<dbReference type="GO" id="GO:0005524">
    <property type="term" value="F:ATP binding"/>
    <property type="evidence" value="ECO:0007669"/>
    <property type="project" value="UniProtKB-KW"/>
</dbReference>
<dbReference type="GO" id="GO:0000729">
    <property type="term" value="P:DNA double-strand break processing"/>
    <property type="evidence" value="ECO:0007669"/>
    <property type="project" value="UniProtKB-ARBA"/>
</dbReference>
<dbReference type="GO" id="GO:0043138">
    <property type="term" value="F:3'-5' DNA helicase activity"/>
    <property type="evidence" value="ECO:0007669"/>
    <property type="project" value="UniProtKB-EC"/>
</dbReference>
<dbReference type="SUPFAM" id="SSF47819">
    <property type="entry name" value="HRDC-like"/>
    <property type="match status" value="1"/>
</dbReference>
<dbReference type="PANTHER" id="PTHR13710">
    <property type="entry name" value="DNA HELICASE RECQ FAMILY MEMBER"/>
    <property type="match status" value="1"/>
</dbReference>
<evidence type="ECO:0000256" key="7">
    <source>
        <dbReference type="ARBA" id="ARBA00023125"/>
    </source>
</evidence>
<dbReference type="InterPro" id="IPR004589">
    <property type="entry name" value="DNA_helicase_ATP-dep_RecQ"/>
</dbReference>
<evidence type="ECO:0000256" key="10">
    <source>
        <dbReference type="ARBA" id="ARBA00034617"/>
    </source>
</evidence>
<dbReference type="EMBL" id="JASEJX010000034">
    <property type="protein sequence ID" value="KAK4510234.1"/>
    <property type="molecule type" value="Genomic_DNA"/>
</dbReference>
<keyword evidence="9" id="KW-0539">Nucleus</keyword>
<evidence type="ECO:0000256" key="13">
    <source>
        <dbReference type="SAM" id="MobiDB-lite"/>
    </source>
</evidence>
<keyword evidence="4" id="KW-0378">Hydrolase</keyword>
<dbReference type="PANTHER" id="PTHR13710:SF153">
    <property type="entry name" value="RECQ-LIKE DNA HELICASE BLM"/>
    <property type="match status" value="1"/>
</dbReference>
<feature type="region of interest" description="Disordered" evidence="13">
    <location>
        <begin position="39"/>
        <end position="206"/>
    </location>
</feature>
<evidence type="ECO:0000313" key="17">
    <source>
        <dbReference type="EMBL" id="KAK4510234.1"/>
    </source>
</evidence>
<dbReference type="SMART" id="SM00490">
    <property type="entry name" value="HELICc"/>
    <property type="match status" value="1"/>
</dbReference>
<dbReference type="InterPro" id="IPR002464">
    <property type="entry name" value="DNA/RNA_helicase_DEAH_CS"/>
</dbReference>
<organism evidence="17 18">
    <name type="scientific">Mucor velutinosus</name>
    <dbReference type="NCBI Taxonomy" id="708070"/>
    <lineage>
        <taxon>Eukaryota</taxon>
        <taxon>Fungi</taxon>
        <taxon>Fungi incertae sedis</taxon>
        <taxon>Mucoromycota</taxon>
        <taxon>Mucoromycotina</taxon>
        <taxon>Mucoromycetes</taxon>
        <taxon>Mucorales</taxon>
        <taxon>Mucorineae</taxon>
        <taxon>Mucoraceae</taxon>
        <taxon>Mucor</taxon>
    </lineage>
</organism>
<dbReference type="FunFam" id="3.40.50.300:FF:000340">
    <property type="entry name" value="Bloom syndrome, RecQ helicase"/>
    <property type="match status" value="1"/>
</dbReference>
<feature type="compositionally biased region" description="Low complexity" evidence="13">
    <location>
        <begin position="98"/>
        <end position="156"/>
    </location>
</feature>
<evidence type="ECO:0000256" key="12">
    <source>
        <dbReference type="SAM" id="Coils"/>
    </source>
</evidence>
<dbReference type="InterPro" id="IPR027417">
    <property type="entry name" value="P-loop_NTPase"/>
</dbReference>
<evidence type="ECO:0000256" key="6">
    <source>
        <dbReference type="ARBA" id="ARBA00022840"/>
    </source>
</evidence>
<feature type="region of interest" description="Disordered" evidence="13">
    <location>
        <begin position="1021"/>
        <end position="1057"/>
    </location>
</feature>
<dbReference type="SMART" id="SM00341">
    <property type="entry name" value="HRDC"/>
    <property type="match status" value="1"/>
</dbReference>
<dbReference type="CDD" id="cd17920">
    <property type="entry name" value="DEXHc_RecQ"/>
    <property type="match status" value="1"/>
</dbReference>
<feature type="coiled-coil region" evidence="12">
    <location>
        <begin position="285"/>
        <end position="353"/>
    </location>
</feature>
<evidence type="ECO:0000259" key="15">
    <source>
        <dbReference type="PROSITE" id="PS51192"/>
    </source>
</evidence>
<dbReference type="Pfam" id="PF09382">
    <property type="entry name" value="RQC"/>
    <property type="match status" value="1"/>
</dbReference>
<feature type="compositionally biased region" description="Polar residues" evidence="13">
    <location>
        <begin position="1021"/>
        <end position="1051"/>
    </location>
</feature>
<evidence type="ECO:0000256" key="2">
    <source>
        <dbReference type="ARBA" id="ARBA00005446"/>
    </source>
</evidence>
<dbReference type="AlphaFoldDB" id="A0AAN7D4N5"/>
<comment type="similarity">
    <text evidence="2">Belongs to the helicase family. RecQ subfamily.</text>
</comment>
<dbReference type="Gene3D" id="1.10.150.80">
    <property type="entry name" value="HRDC domain"/>
    <property type="match status" value="1"/>
</dbReference>
<dbReference type="EC" id="5.6.2.4" evidence="11"/>
<dbReference type="InterPro" id="IPR002121">
    <property type="entry name" value="HRDC_dom"/>
</dbReference>
<evidence type="ECO:0000259" key="14">
    <source>
        <dbReference type="PROSITE" id="PS50967"/>
    </source>
</evidence>
<feature type="domain" description="HRDC" evidence="14">
    <location>
        <begin position="1066"/>
        <end position="1147"/>
    </location>
</feature>
<gene>
    <name evidence="17" type="ORF">ATC70_006407</name>
</gene>
<dbReference type="InterPro" id="IPR014001">
    <property type="entry name" value="Helicase_ATP-bd"/>
</dbReference>
<dbReference type="GO" id="GO:0005694">
    <property type="term" value="C:chromosome"/>
    <property type="evidence" value="ECO:0007669"/>
    <property type="project" value="TreeGrafter"/>
</dbReference>
<feature type="domain" description="Helicase ATP-binding" evidence="15">
    <location>
        <begin position="450"/>
        <end position="629"/>
    </location>
</feature>